<dbReference type="InterPro" id="IPR058352">
    <property type="entry name" value="DUF8039"/>
</dbReference>
<evidence type="ECO:0000256" key="1">
    <source>
        <dbReference type="ARBA" id="ARBA00005234"/>
    </source>
</evidence>
<dbReference type="InterPro" id="IPR038765">
    <property type="entry name" value="Papain-like_cys_pep_sf"/>
</dbReference>
<keyword evidence="2 7" id="KW-0645">Protease</keyword>
<accession>A0A9K3P3F4</accession>
<feature type="domain" description="Ubiquitin-like protease family profile" evidence="5">
    <location>
        <begin position="582"/>
        <end position="664"/>
    </location>
</feature>
<sequence>MSNRGKRGAATFSKKDCDFTVELNQLMQPIGKNANDFTSWLGVKLKAEFSYHIPSPKFGKQRWDELWEDIKREWSIESNAPKTMMLKNAKKRHTNWRSYLTTEYVRKGLTPFGKYKNLDSNHWKEFVTQRTSKEFEAKSKRATKSAKANKNFTTLGRTGFAALTPRLEKIWSQLVPVYSCLKSIQDLRSKRYIVSRAKRNRKTNIYSLSEGTRAQSIKLAHFEKKMIDDGSYFSGKEDPLTKLLGRERGGRSRTVSSIIGHTKVRGGLFQGGRQDSQNNVPTSQNNVPTGCASDASGGSNIEYPSIKEPTFCELLYTHPSKREKIVGTTYLHPNSTRIIHNGPMSDGYVKIEVIEIYPEYKKTSLPELSCYEELEDYGDAIGHFIQWPLSSIKLSNIVATHHIPTMIQPAHENTCYSPEVRSLVWVSGRVTRVRFEDVTEQYQIHENHQIDMTMVENVSDEFLFGPHDISTEHDVDGSEELDMMFSEPVEQTQASTMSKEQKRIQEALWNIEHLRPKSIKSLAERLRKHYGGETSIQLKCPTGMYPTTDSSHSYDYVEYEGVLQFLANGLLDASFIHWCQMFLYNHMRSKKENAKGKNRVAYFNTQYITGKECEKNLASVKEHLVEVYKLHKDKKYFLAPFFYGGHWVLFIVSPSDRKGWILDSVD</sequence>
<evidence type="ECO:0000256" key="2">
    <source>
        <dbReference type="ARBA" id="ARBA00022670"/>
    </source>
</evidence>
<organism evidence="7 8">
    <name type="scientific">Helianthus annuus</name>
    <name type="common">Common sunflower</name>
    <dbReference type="NCBI Taxonomy" id="4232"/>
    <lineage>
        <taxon>Eukaryota</taxon>
        <taxon>Viridiplantae</taxon>
        <taxon>Streptophyta</taxon>
        <taxon>Embryophyta</taxon>
        <taxon>Tracheophyta</taxon>
        <taxon>Spermatophyta</taxon>
        <taxon>Magnoliopsida</taxon>
        <taxon>eudicotyledons</taxon>
        <taxon>Gunneridae</taxon>
        <taxon>Pentapetalae</taxon>
        <taxon>asterids</taxon>
        <taxon>campanulids</taxon>
        <taxon>Asterales</taxon>
        <taxon>Asteraceae</taxon>
        <taxon>Asteroideae</taxon>
        <taxon>Heliantheae alliance</taxon>
        <taxon>Heliantheae</taxon>
        <taxon>Helianthus</taxon>
    </lineage>
</organism>
<reference evidence="7" key="2">
    <citation type="submission" date="2020-06" db="EMBL/GenBank/DDBJ databases">
        <title>Helianthus annuus Genome sequencing and assembly Release 2.</title>
        <authorList>
            <person name="Gouzy J."/>
            <person name="Langlade N."/>
            <person name="Munos S."/>
        </authorList>
    </citation>
    <scope>NUCLEOTIDE SEQUENCE</scope>
    <source>
        <tissue evidence="7">Leaves</tissue>
    </source>
</reference>
<dbReference type="Proteomes" id="UP000215914">
    <property type="component" value="Unassembled WGS sequence"/>
</dbReference>
<feature type="region of interest" description="Disordered" evidence="4">
    <location>
        <begin position="266"/>
        <end position="293"/>
    </location>
</feature>
<reference evidence="7" key="1">
    <citation type="journal article" date="2017" name="Nature">
        <title>The sunflower genome provides insights into oil metabolism, flowering and Asterid evolution.</title>
        <authorList>
            <person name="Badouin H."/>
            <person name="Gouzy J."/>
            <person name="Grassa C.J."/>
            <person name="Murat F."/>
            <person name="Staton S.E."/>
            <person name="Cottret L."/>
            <person name="Lelandais-Briere C."/>
            <person name="Owens G.L."/>
            <person name="Carrere S."/>
            <person name="Mayjonade B."/>
            <person name="Legrand L."/>
            <person name="Gill N."/>
            <person name="Kane N.C."/>
            <person name="Bowers J.E."/>
            <person name="Hubner S."/>
            <person name="Bellec A."/>
            <person name="Berard A."/>
            <person name="Berges H."/>
            <person name="Blanchet N."/>
            <person name="Boniface M.C."/>
            <person name="Brunel D."/>
            <person name="Catrice O."/>
            <person name="Chaidir N."/>
            <person name="Claudel C."/>
            <person name="Donnadieu C."/>
            <person name="Faraut T."/>
            <person name="Fievet G."/>
            <person name="Helmstetter N."/>
            <person name="King M."/>
            <person name="Knapp S.J."/>
            <person name="Lai Z."/>
            <person name="Le Paslier M.C."/>
            <person name="Lippi Y."/>
            <person name="Lorenzon L."/>
            <person name="Mandel J.R."/>
            <person name="Marage G."/>
            <person name="Marchand G."/>
            <person name="Marquand E."/>
            <person name="Bret-Mestries E."/>
            <person name="Morien E."/>
            <person name="Nambeesan S."/>
            <person name="Nguyen T."/>
            <person name="Pegot-Espagnet P."/>
            <person name="Pouilly N."/>
            <person name="Raftis F."/>
            <person name="Sallet E."/>
            <person name="Schiex T."/>
            <person name="Thomas J."/>
            <person name="Vandecasteele C."/>
            <person name="Vares D."/>
            <person name="Vear F."/>
            <person name="Vautrin S."/>
            <person name="Crespi M."/>
            <person name="Mangin B."/>
            <person name="Burke J.M."/>
            <person name="Salse J."/>
            <person name="Munos S."/>
            <person name="Vincourt P."/>
            <person name="Rieseberg L.H."/>
            <person name="Langlade N.B."/>
        </authorList>
    </citation>
    <scope>NUCLEOTIDE SEQUENCE</scope>
    <source>
        <tissue evidence="7">Leaves</tissue>
    </source>
</reference>
<dbReference type="SUPFAM" id="SSF54001">
    <property type="entry name" value="Cysteine proteinases"/>
    <property type="match status" value="1"/>
</dbReference>
<dbReference type="InterPro" id="IPR003653">
    <property type="entry name" value="Peptidase_C48_C"/>
</dbReference>
<evidence type="ECO:0000259" key="6">
    <source>
        <dbReference type="Pfam" id="PF26133"/>
    </source>
</evidence>
<comment type="caution">
    <text evidence="7">The sequence shown here is derived from an EMBL/GenBank/DDBJ whole genome shotgun (WGS) entry which is preliminary data.</text>
</comment>
<evidence type="ECO:0000256" key="4">
    <source>
        <dbReference type="SAM" id="MobiDB-lite"/>
    </source>
</evidence>
<dbReference type="AlphaFoldDB" id="A0A9K3P3F4"/>
<keyword evidence="3" id="KW-0378">Hydrolase</keyword>
<dbReference type="PANTHER" id="PTHR33018">
    <property type="entry name" value="OS10G0338966 PROTEIN-RELATED"/>
    <property type="match status" value="1"/>
</dbReference>
<evidence type="ECO:0000313" key="7">
    <source>
        <dbReference type="EMBL" id="KAF5821975.1"/>
    </source>
</evidence>
<protein>
    <submittedName>
        <fullName evidence="7">Ulp1 protease family catalytic domain, papain-like cysteine peptidase superfamily</fullName>
    </submittedName>
</protein>
<dbReference type="Pfam" id="PF26133">
    <property type="entry name" value="DUF8039"/>
    <property type="match status" value="1"/>
</dbReference>
<proteinExistence type="inferred from homology"/>
<dbReference type="GO" id="GO:0008234">
    <property type="term" value="F:cysteine-type peptidase activity"/>
    <property type="evidence" value="ECO:0007669"/>
    <property type="project" value="InterPro"/>
</dbReference>
<feature type="domain" description="DUF8039" evidence="6">
    <location>
        <begin position="303"/>
        <end position="394"/>
    </location>
</feature>
<dbReference type="GO" id="GO:0006508">
    <property type="term" value="P:proteolysis"/>
    <property type="evidence" value="ECO:0007669"/>
    <property type="project" value="UniProtKB-KW"/>
</dbReference>
<dbReference type="EMBL" id="MNCJ02000316">
    <property type="protein sequence ID" value="KAF5821975.1"/>
    <property type="molecule type" value="Genomic_DNA"/>
</dbReference>
<evidence type="ECO:0000259" key="5">
    <source>
        <dbReference type="Pfam" id="PF02902"/>
    </source>
</evidence>
<gene>
    <name evidence="7" type="ORF">HanXRQr2_Chr01g0021061</name>
</gene>
<name>A0A9K3P3F4_HELAN</name>
<dbReference type="Gramene" id="mRNA:HanXRQr2_Chr01g0021061">
    <property type="protein sequence ID" value="mRNA:HanXRQr2_Chr01g0021061"/>
    <property type="gene ID" value="HanXRQr2_Chr01g0021061"/>
</dbReference>
<evidence type="ECO:0000256" key="3">
    <source>
        <dbReference type="ARBA" id="ARBA00022801"/>
    </source>
</evidence>
<dbReference type="PANTHER" id="PTHR33018:SF35">
    <property type="entry name" value="ULP1 PROTEASE FAMILY CATALYTIC DOMAIN, PAPAIN-LIKE CYSTEINE PEPTIDASE SUPERFAMILY"/>
    <property type="match status" value="1"/>
</dbReference>
<dbReference type="Gene3D" id="3.40.395.10">
    <property type="entry name" value="Adenoviral Proteinase, Chain A"/>
    <property type="match status" value="1"/>
</dbReference>
<dbReference type="Pfam" id="PF02902">
    <property type="entry name" value="Peptidase_C48"/>
    <property type="match status" value="1"/>
</dbReference>
<evidence type="ECO:0000313" key="8">
    <source>
        <dbReference type="Proteomes" id="UP000215914"/>
    </source>
</evidence>
<keyword evidence="8" id="KW-1185">Reference proteome</keyword>
<feature type="compositionally biased region" description="Polar residues" evidence="4">
    <location>
        <begin position="273"/>
        <end position="288"/>
    </location>
</feature>
<comment type="similarity">
    <text evidence="1">Belongs to the peptidase C48 family.</text>
</comment>